<dbReference type="AlphaFoldDB" id="A0A066XQM3"/>
<dbReference type="EMBL" id="JMSE01000170">
    <property type="protein sequence ID" value="KDN71528.1"/>
    <property type="molecule type" value="Genomic_DNA"/>
</dbReference>
<name>A0A066XQM3_COLSU</name>
<feature type="region of interest" description="Disordered" evidence="1">
    <location>
        <begin position="150"/>
        <end position="217"/>
    </location>
</feature>
<reference evidence="4" key="1">
    <citation type="journal article" date="2014" name="Genome Announc.">
        <title>Draft genome sequence of Colletotrichum sublineola, a destructive pathogen of cultivated sorghum.</title>
        <authorList>
            <person name="Baroncelli R."/>
            <person name="Sanz-Martin J.M."/>
            <person name="Rech G.E."/>
            <person name="Sukno S.A."/>
            <person name="Thon M.R."/>
        </authorList>
    </citation>
    <scope>NUCLEOTIDE SEQUENCE [LARGE SCALE GENOMIC DNA]</scope>
    <source>
        <strain evidence="4">TX430BB</strain>
    </source>
</reference>
<keyword evidence="2" id="KW-0472">Membrane</keyword>
<gene>
    <name evidence="3" type="ORF">CSUB01_09079</name>
</gene>
<evidence type="ECO:0000256" key="2">
    <source>
        <dbReference type="SAM" id="Phobius"/>
    </source>
</evidence>
<comment type="caution">
    <text evidence="3">The sequence shown here is derived from an EMBL/GenBank/DDBJ whole genome shotgun (WGS) entry which is preliminary data.</text>
</comment>
<organism evidence="3 4">
    <name type="scientific">Colletotrichum sublineola</name>
    <name type="common">Sorghum anthracnose fungus</name>
    <dbReference type="NCBI Taxonomy" id="1173701"/>
    <lineage>
        <taxon>Eukaryota</taxon>
        <taxon>Fungi</taxon>
        <taxon>Dikarya</taxon>
        <taxon>Ascomycota</taxon>
        <taxon>Pezizomycotina</taxon>
        <taxon>Sordariomycetes</taxon>
        <taxon>Hypocreomycetidae</taxon>
        <taxon>Glomerellales</taxon>
        <taxon>Glomerellaceae</taxon>
        <taxon>Colletotrichum</taxon>
        <taxon>Colletotrichum graminicola species complex</taxon>
    </lineage>
</organism>
<proteinExistence type="predicted"/>
<accession>A0A066XQM3</accession>
<evidence type="ECO:0000313" key="4">
    <source>
        <dbReference type="Proteomes" id="UP000027238"/>
    </source>
</evidence>
<keyword evidence="2" id="KW-0812">Transmembrane</keyword>
<keyword evidence="2" id="KW-1133">Transmembrane helix</keyword>
<protein>
    <submittedName>
        <fullName evidence="3">Uncharacterized protein</fullName>
    </submittedName>
</protein>
<feature type="compositionally biased region" description="Low complexity" evidence="1">
    <location>
        <begin position="171"/>
        <end position="181"/>
    </location>
</feature>
<feature type="region of interest" description="Disordered" evidence="1">
    <location>
        <begin position="1"/>
        <end position="51"/>
    </location>
</feature>
<evidence type="ECO:0000313" key="3">
    <source>
        <dbReference type="EMBL" id="KDN71528.1"/>
    </source>
</evidence>
<feature type="compositionally biased region" description="Polar residues" evidence="1">
    <location>
        <begin position="154"/>
        <end position="164"/>
    </location>
</feature>
<dbReference type="Proteomes" id="UP000027238">
    <property type="component" value="Unassembled WGS sequence"/>
</dbReference>
<sequence length="344" mass="37811">MPGGPLKLSFGPALKTPRPRGWPSSAPPSRTGLFLAGTSRRRSTGRKPCSPARRAPLLNAKLRIVPKDELWTATCRNIRFFLVQPSFTTLDAAWQALIPRSPLVAPSNPFLVLSLFLLPLFFVLLFSLLFFLRSRLKNAKPIQTMLVAHPPPQLSRNSPKTQVSPPDLIKPPQLSLSPLSPTTHRASEATLDPSTLSGSGCRLGTCSPDGGEASRSRASPTAYMVAGQLPRCRTPPHPFNHIKPRPTRVPPSTRPSLKTCTRKASDGLVRAKVLSRFGESRRSLDDIGLESVLVHALSGDRLVLVPQFMPYLPSSFWPLFLLVHTPQTFSRFATAMLHSVFVWS</sequence>
<feature type="transmembrane region" description="Helical" evidence="2">
    <location>
        <begin position="110"/>
        <end position="132"/>
    </location>
</feature>
<dbReference type="HOGENOM" id="CLU_806563_0_0_1"/>
<keyword evidence="4" id="KW-1185">Reference proteome</keyword>
<evidence type="ECO:0000256" key="1">
    <source>
        <dbReference type="SAM" id="MobiDB-lite"/>
    </source>
</evidence>